<evidence type="ECO:0000256" key="2">
    <source>
        <dbReference type="SAM" id="SignalP"/>
    </source>
</evidence>
<proteinExistence type="predicted"/>
<reference evidence="3" key="1">
    <citation type="submission" date="2014-12" db="EMBL/GenBank/DDBJ databases">
        <title>Insight into the proteome of Arion vulgaris.</title>
        <authorList>
            <person name="Aradska J."/>
            <person name="Bulat T."/>
            <person name="Smidak R."/>
            <person name="Sarate P."/>
            <person name="Gangsoo J."/>
            <person name="Sialana F."/>
            <person name="Bilban M."/>
            <person name="Lubec G."/>
        </authorList>
    </citation>
    <scope>NUCLEOTIDE SEQUENCE</scope>
    <source>
        <tissue evidence="3">Skin</tissue>
    </source>
</reference>
<organism evidence="3">
    <name type="scientific">Arion vulgaris</name>
    <dbReference type="NCBI Taxonomy" id="1028688"/>
    <lineage>
        <taxon>Eukaryota</taxon>
        <taxon>Metazoa</taxon>
        <taxon>Spiralia</taxon>
        <taxon>Lophotrochozoa</taxon>
        <taxon>Mollusca</taxon>
        <taxon>Gastropoda</taxon>
        <taxon>Heterobranchia</taxon>
        <taxon>Euthyneura</taxon>
        <taxon>Panpulmonata</taxon>
        <taxon>Eupulmonata</taxon>
        <taxon>Stylommatophora</taxon>
        <taxon>Helicina</taxon>
        <taxon>Arionoidea</taxon>
        <taxon>Arionidae</taxon>
        <taxon>Arion</taxon>
    </lineage>
</organism>
<dbReference type="EMBL" id="HACG01024099">
    <property type="protein sequence ID" value="CEK70964.1"/>
    <property type="molecule type" value="Transcribed_RNA"/>
</dbReference>
<dbReference type="AlphaFoldDB" id="A0A0B6ZQT3"/>
<accession>A0A0B6ZQT3</accession>
<keyword evidence="2" id="KW-0732">Signal</keyword>
<protein>
    <submittedName>
        <fullName evidence="3">Uncharacterized protein</fullName>
    </submittedName>
</protein>
<evidence type="ECO:0000256" key="1">
    <source>
        <dbReference type="SAM" id="MobiDB-lite"/>
    </source>
</evidence>
<evidence type="ECO:0000313" key="3">
    <source>
        <dbReference type="EMBL" id="CEK70964.1"/>
    </source>
</evidence>
<sequence>MDYCFLTAVTVLLLAVVSSGRVEELTQVHDLMDHENINSYIKHHVQKRSVSTLPNDNNLDDEAEGIQSLSSDNEQDKRGGLFRFGKRQGSLFRFG</sequence>
<feature type="signal peptide" evidence="2">
    <location>
        <begin position="1"/>
        <end position="20"/>
    </location>
</feature>
<gene>
    <name evidence="3" type="primary">ORF76375</name>
</gene>
<name>A0A0B6ZQT3_9EUPU</name>
<feature type="chain" id="PRO_5002110873" evidence="2">
    <location>
        <begin position="21"/>
        <end position="95"/>
    </location>
</feature>
<feature type="region of interest" description="Disordered" evidence="1">
    <location>
        <begin position="51"/>
        <end position="81"/>
    </location>
</feature>
<feature type="non-terminal residue" evidence="3">
    <location>
        <position position="95"/>
    </location>
</feature>